<dbReference type="Pfam" id="PF19055">
    <property type="entry name" value="ABC2_membrane_7"/>
    <property type="match status" value="1"/>
</dbReference>
<dbReference type="Gene3D" id="3.40.50.300">
    <property type="entry name" value="P-loop containing nucleotide triphosphate hydrolases"/>
    <property type="match status" value="1"/>
</dbReference>
<dbReference type="OrthoDB" id="66620at2759"/>
<evidence type="ECO:0000259" key="7">
    <source>
        <dbReference type="Pfam" id="PF00005"/>
    </source>
</evidence>
<feature type="domain" description="ABC transporter family G" evidence="8">
    <location>
        <begin position="98"/>
        <end position="154"/>
    </location>
</feature>
<dbReference type="SUPFAM" id="SSF52540">
    <property type="entry name" value="P-loop containing nucleoside triphosphate hydrolases"/>
    <property type="match status" value="1"/>
</dbReference>
<dbReference type="EMBL" id="RQTK01000419">
    <property type="protein sequence ID" value="RUS79955.1"/>
    <property type="molecule type" value="Genomic_DNA"/>
</dbReference>
<evidence type="ECO:0000256" key="4">
    <source>
        <dbReference type="ARBA" id="ARBA00022692"/>
    </source>
</evidence>
<dbReference type="InterPro" id="IPR027417">
    <property type="entry name" value="P-loop_NTPase"/>
</dbReference>
<dbReference type="GO" id="GO:0043190">
    <property type="term" value="C:ATP-binding cassette (ABC) transporter complex"/>
    <property type="evidence" value="ECO:0007669"/>
    <property type="project" value="TreeGrafter"/>
</dbReference>
<proteinExistence type="inferred from homology"/>
<dbReference type="InterPro" id="IPR003439">
    <property type="entry name" value="ABC_transporter-like_ATP-bd"/>
</dbReference>
<dbReference type="GO" id="GO:0016887">
    <property type="term" value="F:ATP hydrolysis activity"/>
    <property type="evidence" value="ECO:0007669"/>
    <property type="project" value="InterPro"/>
</dbReference>
<gene>
    <name evidence="9" type="ORF">EGW08_012299</name>
</gene>
<evidence type="ECO:0000256" key="5">
    <source>
        <dbReference type="ARBA" id="ARBA00022989"/>
    </source>
</evidence>
<keyword evidence="10" id="KW-1185">Reference proteome</keyword>
<evidence type="ECO:0008006" key="11">
    <source>
        <dbReference type="Google" id="ProtNLM"/>
    </source>
</evidence>
<dbReference type="Proteomes" id="UP000271974">
    <property type="component" value="Unassembled WGS sequence"/>
</dbReference>
<organism evidence="9 10">
    <name type="scientific">Elysia chlorotica</name>
    <name type="common">Eastern emerald elysia</name>
    <name type="synonym">Sea slug</name>
    <dbReference type="NCBI Taxonomy" id="188477"/>
    <lineage>
        <taxon>Eukaryota</taxon>
        <taxon>Metazoa</taxon>
        <taxon>Spiralia</taxon>
        <taxon>Lophotrochozoa</taxon>
        <taxon>Mollusca</taxon>
        <taxon>Gastropoda</taxon>
        <taxon>Heterobranchia</taxon>
        <taxon>Euthyneura</taxon>
        <taxon>Panpulmonata</taxon>
        <taxon>Sacoglossa</taxon>
        <taxon>Placobranchoidea</taxon>
        <taxon>Plakobranchidae</taxon>
        <taxon>Elysia</taxon>
    </lineage>
</organism>
<dbReference type="Pfam" id="PF00005">
    <property type="entry name" value="ABC_tran"/>
    <property type="match status" value="1"/>
</dbReference>
<protein>
    <recommendedName>
        <fullName evidence="11">ABC transporter domain-containing protein</fullName>
    </recommendedName>
</protein>
<comment type="subcellular location">
    <subcellularLocation>
        <location evidence="1">Membrane</location>
        <topology evidence="1">Multi-pass membrane protein</topology>
    </subcellularLocation>
</comment>
<accession>A0A3S0ZPT7</accession>
<dbReference type="PANTHER" id="PTHR48041:SF113">
    <property type="entry name" value="ATP-BINDING CASSETTE SUB-FAMILY G MEMBER 5"/>
    <property type="match status" value="1"/>
</dbReference>
<evidence type="ECO:0000256" key="3">
    <source>
        <dbReference type="ARBA" id="ARBA00022448"/>
    </source>
</evidence>
<keyword evidence="6" id="KW-0472">Membrane</keyword>
<evidence type="ECO:0000256" key="1">
    <source>
        <dbReference type="ARBA" id="ARBA00004141"/>
    </source>
</evidence>
<feature type="domain" description="ABC transporter" evidence="7">
    <location>
        <begin position="12"/>
        <end position="68"/>
    </location>
</feature>
<sequence>MHDYAKQLFDGQHQVQAVIELMGLKHVAESRIGGAMIRGVSGGEKRRISIGLQLLKDPEILLLDEPTSGLDSFTARNLVSTLANLAHKKGKLVLMSVHQPRSDIVNMLDKIAILTGGQLAYLGTPSQMVPYFTGIGYTCPLNENPCDIYSPTFEVGISIMSLSEMGAWYLRTISG</sequence>
<evidence type="ECO:0000256" key="6">
    <source>
        <dbReference type="ARBA" id="ARBA00023136"/>
    </source>
</evidence>
<comment type="caution">
    <text evidence="9">The sequence shown here is derived from an EMBL/GenBank/DDBJ whole genome shotgun (WGS) entry which is preliminary data.</text>
</comment>
<reference evidence="9 10" key="1">
    <citation type="submission" date="2019-01" db="EMBL/GenBank/DDBJ databases">
        <title>A draft genome assembly of the solar-powered sea slug Elysia chlorotica.</title>
        <authorList>
            <person name="Cai H."/>
            <person name="Li Q."/>
            <person name="Fang X."/>
            <person name="Li J."/>
            <person name="Curtis N.E."/>
            <person name="Altenburger A."/>
            <person name="Shibata T."/>
            <person name="Feng M."/>
            <person name="Maeda T."/>
            <person name="Schwartz J.A."/>
            <person name="Shigenobu S."/>
            <person name="Lundholm N."/>
            <person name="Nishiyama T."/>
            <person name="Yang H."/>
            <person name="Hasebe M."/>
            <person name="Li S."/>
            <person name="Pierce S.K."/>
            <person name="Wang J."/>
        </authorList>
    </citation>
    <scope>NUCLEOTIDE SEQUENCE [LARGE SCALE GENOMIC DNA]</scope>
    <source>
        <strain evidence="9">EC2010</strain>
        <tissue evidence="9">Whole organism of an adult</tissue>
    </source>
</reference>
<dbReference type="AlphaFoldDB" id="A0A3S0ZPT7"/>
<dbReference type="GO" id="GO:0005524">
    <property type="term" value="F:ATP binding"/>
    <property type="evidence" value="ECO:0007669"/>
    <property type="project" value="InterPro"/>
</dbReference>
<evidence type="ECO:0000259" key="8">
    <source>
        <dbReference type="Pfam" id="PF19055"/>
    </source>
</evidence>
<name>A0A3S0ZPT7_ELYCH</name>
<comment type="similarity">
    <text evidence="2">Belongs to the ABC transporter superfamily. ABCG family. Eye pigment precursor importer (TC 3.A.1.204) subfamily.</text>
</comment>
<dbReference type="GO" id="GO:0140359">
    <property type="term" value="F:ABC-type transporter activity"/>
    <property type="evidence" value="ECO:0007669"/>
    <property type="project" value="InterPro"/>
</dbReference>
<dbReference type="PANTHER" id="PTHR48041">
    <property type="entry name" value="ABC TRANSPORTER G FAMILY MEMBER 28"/>
    <property type="match status" value="1"/>
</dbReference>
<evidence type="ECO:0000256" key="2">
    <source>
        <dbReference type="ARBA" id="ARBA00005814"/>
    </source>
</evidence>
<dbReference type="STRING" id="188477.A0A3S0ZPT7"/>
<evidence type="ECO:0000313" key="9">
    <source>
        <dbReference type="EMBL" id="RUS79955.1"/>
    </source>
</evidence>
<evidence type="ECO:0000313" key="10">
    <source>
        <dbReference type="Proteomes" id="UP000271974"/>
    </source>
</evidence>
<keyword evidence="4" id="KW-0812">Transmembrane</keyword>
<keyword evidence="3" id="KW-0813">Transport</keyword>
<keyword evidence="5" id="KW-1133">Transmembrane helix</keyword>
<dbReference type="InterPro" id="IPR043926">
    <property type="entry name" value="ABCG_dom"/>
</dbReference>
<dbReference type="InterPro" id="IPR050352">
    <property type="entry name" value="ABCG_transporters"/>
</dbReference>